<sequence>MKKLVWLEAAVALLLLTVSSSLVLHRVRTLVVSMMLRVEGLAPVLQYTDDNRAVEPDEYVFPLVNSNFSYSRDMPIKDFIDTMTSIELPTYGPIVMWA</sequence>
<keyword evidence="2" id="KW-1185">Reference proteome</keyword>
<comment type="caution">
    <text evidence="1">The sequence shown here is derived from an EMBL/GenBank/DDBJ whole genome shotgun (WGS) entry which is preliminary data.</text>
</comment>
<protein>
    <submittedName>
        <fullName evidence="1">Uncharacterized protein</fullName>
    </submittedName>
</protein>
<reference evidence="1 2" key="1">
    <citation type="journal article" date="2024" name="G3 (Bethesda)">
        <title>Genome assembly of Hibiscus sabdariffa L. provides insights into metabolisms of medicinal natural products.</title>
        <authorList>
            <person name="Kim T."/>
        </authorList>
    </citation>
    <scope>NUCLEOTIDE SEQUENCE [LARGE SCALE GENOMIC DNA]</scope>
    <source>
        <strain evidence="1">TK-2024</strain>
        <tissue evidence="1">Old leaves</tissue>
    </source>
</reference>
<gene>
    <name evidence="1" type="ORF">V6N11_067987</name>
</gene>
<accession>A0ABR2ST44</accession>
<proteinExistence type="predicted"/>
<evidence type="ECO:0000313" key="1">
    <source>
        <dbReference type="EMBL" id="KAK9028176.1"/>
    </source>
</evidence>
<evidence type="ECO:0000313" key="2">
    <source>
        <dbReference type="Proteomes" id="UP001396334"/>
    </source>
</evidence>
<dbReference type="EMBL" id="JBBPBN010000012">
    <property type="protein sequence ID" value="KAK9028176.1"/>
    <property type="molecule type" value="Genomic_DNA"/>
</dbReference>
<organism evidence="1 2">
    <name type="scientific">Hibiscus sabdariffa</name>
    <name type="common">roselle</name>
    <dbReference type="NCBI Taxonomy" id="183260"/>
    <lineage>
        <taxon>Eukaryota</taxon>
        <taxon>Viridiplantae</taxon>
        <taxon>Streptophyta</taxon>
        <taxon>Embryophyta</taxon>
        <taxon>Tracheophyta</taxon>
        <taxon>Spermatophyta</taxon>
        <taxon>Magnoliopsida</taxon>
        <taxon>eudicotyledons</taxon>
        <taxon>Gunneridae</taxon>
        <taxon>Pentapetalae</taxon>
        <taxon>rosids</taxon>
        <taxon>malvids</taxon>
        <taxon>Malvales</taxon>
        <taxon>Malvaceae</taxon>
        <taxon>Malvoideae</taxon>
        <taxon>Hibiscus</taxon>
    </lineage>
</organism>
<name>A0ABR2ST44_9ROSI</name>
<dbReference type="Proteomes" id="UP001396334">
    <property type="component" value="Unassembled WGS sequence"/>
</dbReference>